<keyword evidence="1" id="KW-0812">Transmembrane</keyword>
<name>A0A939BE26_9FIRM</name>
<reference evidence="2" key="1">
    <citation type="submission" date="2020-08" db="EMBL/GenBank/DDBJ databases">
        <authorList>
            <person name="Cejkova D."/>
            <person name="Kubasova T."/>
            <person name="Jahodarova E."/>
            <person name="Rychlik I."/>
        </authorList>
    </citation>
    <scope>NUCLEOTIDE SEQUENCE</scope>
    <source>
        <strain evidence="2">An559</strain>
    </source>
</reference>
<feature type="transmembrane region" description="Helical" evidence="1">
    <location>
        <begin position="6"/>
        <end position="24"/>
    </location>
</feature>
<dbReference type="InterPro" id="IPR019074">
    <property type="entry name" value="YabQ"/>
</dbReference>
<dbReference type="AlphaFoldDB" id="A0A939BE26"/>
<comment type="caution">
    <text evidence="2">The sequence shown here is derived from an EMBL/GenBank/DDBJ whole genome shotgun (WGS) entry which is preliminary data.</text>
</comment>
<sequence length="147" mass="17442">MGMGTVFLWYCAAGGMLGVVFDLFRLGRRMIRHPKAAVIAEDLMFALVLFCISFYGLVTKTNGVFRWIFLFGEAAGFFVYQLTISRFVLRWAEWLLRMILRLIGWIVRPFWRFICFWVRKIHFLTKKLIFFAKNRFHGLAKQKQNDV</sequence>
<dbReference type="EMBL" id="JACJKY010000006">
    <property type="protein sequence ID" value="MBM6920577.1"/>
    <property type="molecule type" value="Genomic_DNA"/>
</dbReference>
<keyword evidence="3" id="KW-1185">Reference proteome</keyword>
<protein>
    <submittedName>
        <fullName evidence="2">Spore cortex biosynthesis protein YabQ</fullName>
    </submittedName>
</protein>
<dbReference type="Proteomes" id="UP000774750">
    <property type="component" value="Unassembled WGS sequence"/>
</dbReference>
<evidence type="ECO:0000313" key="3">
    <source>
        <dbReference type="Proteomes" id="UP000774750"/>
    </source>
</evidence>
<feature type="transmembrane region" description="Helical" evidence="1">
    <location>
        <begin position="36"/>
        <end position="58"/>
    </location>
</feature>
<feature type="transmembrane region" description="Helical" evidence="1">
    <location>
        <begin position="64"/>
        <end position="82"/>
    </location>
</feature>
<reference evidence="2" key="2">
    <citation type="journal article" date="2021" name="Sci. Rep.">
        <title>The distribution of antibiotic resistance genes in chicken gut microbiota commensals.</title>
        <authorList>
            <person name="Juricova H."/>
            <person name="Matiasovicova J."/>
            <person name="Kubasova T."/>
            <person name="Cejkova D."/>
            <person name="Rychlik I."/>
        </authorList>
    </citation>
    <scope>NUCLEOTIDE SEQUENCE</scope>
    <source>
        <strain evidence="2">An559</strain>
    </source>
</reference>
<keyword evidence="1" id="KW-1133">Transmembrane helix</keyword>
<keyword evidence="1" id="KW-0472">Membrane</keyword>
<evidence type="ECO:0000256" key="1">
    <source>
        <dbReference type="SAM" id="Phobius"/>
    </source>
</evidence>
<gene>
    <name evidence="2" type="ORF">H6A12_05325</name>
</gene>
<dbReference type="Pfam" id="PF09578">
    <property type="entry name" value="Spore_YabQ"/>
    <property type="match status" value="1"/>
</dbReference>
<dbReference type="RefSeq" id="WP_204445590.1">
    <property type="nucleotide sequence ID" value="NZ_JACJKY010000006.1"/>
</dbReference>
<feature type="transmembrane region" description="Helical" evidence="1">
    <location>
        <begin position="94"/>
        <end position="111"/>
    </location>
</feature>
<proteinExistence type="predicted"/>
<evidence type="ECO:0000313" key="2">
    <source>
        <dbReference type="EMBL" id="MBM6920577.1"/>
    </source>
</evidence>
<dbReference type="NCBIfam" id="TIGR02893">
    <property type="entry name" value="spore_yabQ"/>
    <property type="match status" value="1"/>
</dbReference>
<accession>A0A939BE26</accession>
<organism evidence="2 3">
    <name type="scientific">Merdimmobilis hominis</name>
    <dbReference type="NCBI Taxonomy" id="2897707"/>
    <lineage>
        <taxon>Bacteria</taxon>
        <taxon>Bacillati</taxon>
        <taxon>Bacillota</taxon>
        <taxon>Clostridia</taxon>
        <taxon>Eubacteriales</taxon>
        <taxon>Oscillospiraceae</taxon>
        <taxon>Merdimmobilis</taxon>
    </lineage>
</organism>